<accession>A0A8H5B001</accession>
<comment type="caution">
    <text evidence="4">The sequence shown here is derived from an EMBL/GenBank/DDBJ whole genome shotgun (WGS) entry which is preliminary data.</text>
</comment>
<protein>
    <recommendedName>
        <fullName evidence="2">Protein BCP1</fullName>
    </recommendedName>
</protein>
<evidence type="ECO:0000313" key="5">
    <source>
        <dbReference type="Proteomes" id="UP000541558"/>
    </source>
</evidence>
<dbReference type="PANTHER" id="PTHR13261">
    <property type="entry name" value="BRCA2 AND CDKN1A INTERACTING PROTEIN"/>
    <property type="match status" value="1"/>
</dbReference>
<feature type="region of interest" description="Disordered" evidence="3">
    <location>
        <begin position="191"/>
        <end position="228"/>
    </location>
</feature>
<evidence type="ECO:0000256" key="3">
    <source>
        <dbReference type="SAM" id="MobiDB-lite"/>
    </source>
</evidence>
<sequence>MAKRAAQVSDDEGDSGSDVSLIDVSFDFLSPNPDVDYQAIKRLLGQLLGRDSEGFNLHELTELILSQPNIGSTIKTDGEESDPYALLTVLNMHIHHEHPSIKALAQYCLSKAADSPALHSTLQSLFSQSEKHVGLVICERLINMPVQVIPPLYNMLKDEVRSAVAQNLPYQFSHLLFISRTYHLSLDEESQLENTLPASEARKKKGTSKKRKSAAHDEANAQHVRPDDGIYSFHPEDAAIIELASHTLNYTYTAPLPETHQEGRDKNAFGLDTRGRIMLLPLTVTDSPAMDTGEGKDTWDVLAEKLAREYGVPQ</sequence>
<keyword evidence="5" id="KW-1185">Reference proteome</keyword>
<comment type="similarity">
    <text evidence="1 2">Belongs to the BCP1 family.</text>
</comment>
<comment type="function">
    <text evidence="2">Involved in nuclear export, actin cytoskeleton organization and vesicular transport.</text>
</comment>
<evidence type="ECO:0000256" key="2">
    <source>
        <dbReference type="PIRNR" id="PIRNR028983"/>
    </source>
</evidence>
<keyword evidence="2" id="KW-0813">Transport</keyword>
<dbReference type="EMBL" id="JAACJK010000222">
    <property type="protein sequence ID" value="KAF5314166.1"/>
    <property type="molecule type" value="Genomic_DNA"/>
</dbReference>
<evidence type="ECO:0000256" key="1">
    <source>
        <dbReference type="ARBA" id="ARBA00006781"/>
    </source>
</evidence>
<dbReference type="Pfam" id="PF13862">
    <property type="entry name" value="BCCIP"/>
    <property type="match status" value="1"/>
</dbReference>
<dbReference type="PANTHER" id="PTHR13261:SF0">
    <property type="entry name" value="BRCA2 AND CDKN1A-INTERACTING PROTEIN"/>
    <property type="match status" value="1"/>
</dbReference>
<dbReference type="GO" id="GO:0015031">
    <property type="term" value="P:protein transport"/>
    <property type="evidence" value="ECO:0007669"/>
    <property type="project" value="UniProtKB-KW"/>
</dbReference>
<dbReference type="PIRSF" id="PIRSF028983">
    <property type="entry name" value="BCP1"/>
    <property type="match status" value="1"/>
</dbReference>
<keyword evidence="2" id="KW-0653">Protein transport</keyword>
<reference evidence="4 5" key="1">
    <citation type="journal article" date="2020" name="ISME J.">
        <title>Uncovering the hidden diversity of litter-decomposition mechanisms in mushroom-forming fungi.</title>
        <authorList>
            <person name="Floudas D."/>
            <person name="Bentzer J."/>
            <person name="Ahren D."/>
            <person name="Johansson T."/>
            <person name="Persson P."/>
            <person name="Tunlid A."/>
        </authorList>
    </citation>
    <scope>NUCLEOTIDE SEQUENCE [LARGE SCALE GENOMIC DNA]</scope>
    <source>
        <strain evidence="4 5">CBS 175.51</strain>
    </source>
</reference>
<gene>
    <name evidence="4" type="ORF">D9611_006981</name>
</gene>
<dbReference type="GO" id="GO:0005634">
    <property type="term" value="C:nucleus"/>
    <property type="evidence" value="ECO:0007669"/>
    <property type="project" value="UniProtKB-SubCell"/>
</dbReference>
<dbReference type="Proteomes" id="UP000541558">
    <property type="component" value="Unassembled WGS sequence"/>
</dbReference>
<dbReference type="InterPro" id="IPR025602">
    <property type="entry name" value="BCP1_family"/>
</dbReference>
<feature type="compositionally biased region" description="Basic residues" evidence="3">
    <location>
        <begin position="202"/>
        <end position="213"/>
    </location>
</feature>
<name>A0A8H5B001_9AGAR</name>
<keyword evidence="2" id="KW-0539">Nucleus</keyword>
<comment type="subcellular location">
    <subcellularLocation>
        <location evidence="2">Nucleus</location>
    </subcellularLocation>
</comment>
<organism evidence="4 5">
    <name type="scientific">Ephemerocybe angulata</name>
    <dbReference type="NCBI Taxonomy" id="980116"/>
    <lineage>
        <taxon>Eukaryota</taxon>
        <taxon>Fungi</taxon>
        <taxon>Dikarya</taxon>
        <taxon>Basidiomycota</taxon>
        <taxon>Agaricomycotina</taxon>
        <taxon>Agaricomycetes</taxon>
        <taxon>Agaricomycetidae</taxon>
        <taxon>Agaricales</taxon>
        <taxon>Agaricineae</taxon>
        <taxon>Psathyrellaceae</taxon>
        <taxon>Ephemerocybe</taxon>
    </lineage>
</organism>
<evidence type="ECO:0000313" key="4">
    <source>
        <dbReference type="EMBL" id="KAF5314166.1"/>
    </source>
</evidence>
<proteinExistence type="inferred from homology"/>
<feature type="compositionally biased region" description="Basic and acidic residues" evidence="3">
    <location>
        <begin position="214"/>
        <end position="228"/>
    </location>
</feature>
<dbReference type="OrthoDB" id="27543at2759"/>
<dbReference type="AlphaFoldDB" id="A0A8H5B001"/>